<dbReference type="CDD" id="cd00121">
    <property type="entry name" value="MATH"/>
    <property type="match status" value="1"/>
</dbReference>
<reference evidence="2" key="2">
    <citation type="submission" date="2021-09" db="EMBL/GenBank/DDBJ databases">
        <authorList>
            <person name="Jia N."/>
            <person name="Wang J."/>
            <person name="Shi W."/>
            <person name="Du L."/>
            <person name="Sun Y."/>
            <person name="Zhan W."/>
            <person name="Jiang J."/>
            <person name="Wang Q."/>
            <person name="Zhang B."/>
            <person name="Ji P."/>
            <person name="Sakyi L.B."/>
            <person name="Cui X."/>
            <person name="Yuan T."/>
            <person name="Jiang B."/>
            <person name="Yang W."/>
            <person name="Lam T.T.-Y."/>
            <person name="Chang Q."/>
            <person name="Ding S."/>
            <person name="Wang X."/>
            <person name="Zhu J."/>
            <person name="Ruan X."/>
            <person name="Zhao L."/>
            <person name="Wei J."/>
            <person name="Que T."/>
            <person name="Du C."/>
            <person name="Cheng J."/>
            <person name="Dai P."/>
            <person name="Han X."/>
            <person name="Huang E."/>
            <person name="Gao Y."/>
            <person name="Liu J."/>
            <person name="Shao H."/>
            <person name="Ye R."/>
            <person name="Li L."/>
            <person name="Wei W."/>
            <person name="Wang X."/>
            <person name="Wang C."/>
            <person name="Huo Q."/>
            <person name="Li W."/>
            <person name="Guo W."/>
            <person name="Chen H."/>
            <person name="Chen S."/>
            <person name="Zhou L."/>
            <person name="Zhou L."/>
            <person name="Ni X."/>
            <person name="Tian J."/>
            <person name="Zhou Y."/>
            <person name="Sheng Y."/>
            <person name="Liu T."/>
            <person name="Pan Y."/>
            <person name="Xia L."/>
            <person name="Li J."/>
            <person name="Zhao F."/>
            <person name="Cao W."/>
        </authorList>
    </citation>
    <scope>NUCLEOTIDE SEQUENCE</scope>
    <source>
        <strain evidence="2">Rmic-2018</strain>
        <tissue evidence="2">Larvae</tissue>
    </source>
</reference>
<gene>
    <name evidence="2" type="ORF">HPB51_013199</name>
</gene>
<accession>A0A9J6DMV8</accession>
<dbReference type="InterPro" id="IPR008974">
    <property type="entry name" value="TRAF-like"/>
</dbReference>
<comment type="caution">
    <text evidence="2">The sequence shown here is derived from an EMBL/GenBank/DDBJ whole genome shotgun (WGS) entry which is preliminary data.</text>
</comment>
<protein>
    <recommendedName>
        <fullName evidence="1">MATH domain-containing protein</fullName>
    </recommendedName>
</protein>
<dbReference type="VEuPathDB" id="VectorBase:LOC119171940"/>
<dbReference type="PROSITE" id="PS50144">
    <property type="entry name" value="MATH"/>
    <property type="match status" value="1"/>
</dbReference>
<evidence type="ECO:0000313" key="2">
    <source>
        <dbReference type="EMBL" id="KAH8023361.1"/>
    </source>
</evidence>
<keyword evidence="3" id="KW-1185">Reference proteome</keyword>
<name>A0A9J6DMV8_RHIMP</name>
<dbReference type="SUPFAM" id="SSF49599">
    <property type="entry name" value="TRAF domain-like"/>
    <property type="match status" value="1"/>
</dbReference>
<dbReference type="AlphaFoldDB" id="A0A9J6DMV8"/>
<evidence type="ECO:0000259" key="1">
    <source>
        <dbReference type="PROSITE" id="PS50144"/>
    </source>
</evidence>
<evidence type="ECO:0000313" key="3">
    <source>
        <dbReference type="Proteomes" id="UP000821866"/>
    </source>
</evidence>
<proteinExistence type="predicted"/>
<dbReference type="Proteomes" id="UP000821866">
    <property type="component" value="Chromosome 6"/>
</dbReference>
<dbReference type="EMBL" id="JABSTU010000008">
    <property type="protein sequence ID" value="KAH8023361.1"/>
    <property type="molecule type" value="Genomic_DNA"/>
</dbReference>
<dbReference type="InterPro" id="IPR002083">
    <property type="entry name" value="MATH/TRAF_dom"/>
</dbReference>
<feature type="domain" description="MATH" evidence="1">
    <location>
        <begin position="172"/>
        <end position="323"/>
    </location>
</feature>
<reference evidence="2" key="1">
    <citation type="journal article" date="2020" name="Cell">
        <title>Large-Scale Comparative Analyses of Tick Genomes Elucidate Their Genetic Diversity and Vector Capacities.</title>
        <authorList>
            <consortium name="Tick Genome and Microbiome Consortium (TIGMIC)"/>
            <person name="Jia N."/>
            <person name="Wang J."/>
            <person name="Shi W."/>
            <person name="Du L."/>
            <person name="Sun Y."/>
            <person name="Zhan W."/>
            <person name="Jiang J.F."/>
            <person name="Wang Q."/>
            <person name="Zhang B."/>
            <person name="Ji P."/>
            <person name="Bell-Sakyi L."/>
            <person name="Cui X.M."/>
            <person name="Yuan T.T."/>
            <person name="Jiang B.G."/>
            <person name="Yang W.F."/>
            <person name="Lam T.T."/>
            <person name="Chang Q.C."/>
            <person name="Ding S.J."/>
            <person name="Wang X.J."/>
            <person name="Zhu J.G."/>
            <person name="Ruan X.D."/>
            <person name="Zhao L."/>
            <person name="Wei J.T."/>
            <person name="Ye R.Z."/>
            <person name="Que T.C."/>
            <person name="Du C.H."/>
            <person name="Zhou Y.H."/>
            <person name="Cheng J.X."/>
            <person name="Dai P.F."/>
            <person name="Guo W.B."/>
            <person name="Han X.H."/>
            <person name="Huang E.J."/>
            <person name="Li L.F."/>
            <person name="Wei W."/>
            <person name="Gao Y.C."/>
            <person name="Liu J.Z."/>
            <person name="Shao H.Z."/>
            <person name="Wang X."/>
            <person name="Wang C.C."/>
            <person name="Yang T.C."/>
            <person name="Huo Q.B."/>
            <person name="Li W."/>
            <person name="Chen H.Y."/>
            <person name="Chen S.E."/>
            <person name="Zhou L.G."/>
            <person name="Ni X.B."/>
            <person name="Tian J.H."/>
            <person name="Sheng Y."/>
            <person name="Liu T."/>
            <person name="Pan Y.S."/>
            <person name="Xia L.Y."/>
            <person name="Li J."/>
            <person name="Zhao F."/>
            <person name="Cao W.C."/>
        </authorList>
    </citation>
    <scope>NUCLEOTIDE SEQUENCE</scope>
    <source>
        <strain evidence="2">Rmic-2018</strain>
    </source>
</reference>
<dbReference type="Pfam" id="PF22486">
    <property type="entry name" value="MATH_2"/>
    <property type="match status" value="1"/>
</dbReference>
<organism evidence="2 3">
    <name type="scientific">Rhipicephalus microplus</name>
    <name type="common">Cattle tick</name>
    <name type="synonym">Boophilus microplus</name>
    <dbReference type="NCBI Taxonomy" id="6941"/>
    <lineage>
        <taxon>Eukaryota</taxon>
        <taxon>Metazoa</taxon>
        <taxon>Ecdysozoa</taxon>
        <taxon>Arthropoda</taxon>
        <taxon>Chelicerata</taxon>
        <taxon>Arachnida</taxon>
        <taxon>Acari</taxon>
        <taxon>Parasitiformes</taxon>
        <taxon>Ixodida</taxon>
        <taxon>Ixodoidea</taxon>
        <taxon>Ixodidae</taxon>
        <taxon>Rhipicephalinae</taxon>
        <taxon>Rhipicephalus</taxon>
        <taxon>Boophilus</taxon>
    </lineage>
</organism>
<dbReference type="Gene3D" id="2.60.210.10">
    <property type="entry name" value="Apoptosis, Tumor Necrosis Factor Receptor Associated Protein 2, Chain A"/>
    <property type="match status" value="1"/>
</dbReference>
<sequence>MLEISCGLCKREPPSPLQPNIGGFPFAQTDTDCNVVRWRQTQPKGRRGSSSGVSSIGGGGDNYTAFKTEAGAIASHPSGSRVFSVKYVGSCMSRLFFVLECLRLGVYIFQKSVIPKSKGASKKKSKSDSMTSDSELKELRRLLNAAMREIAELKLSQSIQERKTAALLRRTGASFIWCLESYRRLRRHAISRRDDCLSEPIFFGLAGCKFRLQVNLYGVGGGAGTHMAFFVQFKVVDLARMDSCCVKKTRCLIRVASQREGVDHVDHTFEFCVSGQDRRRSTSRPLHMWNTLFGREKFILFEELEDQRVGYVVDDMLILEFHVID</sequence>